<name>A0A660SCE9_UNCT6</name>
<dbReference type="GO" id="GO:0009166">
    <property type="term" value="P:nucleotide catabolic process"/>
    <property type="evidence" value="ECO:0007669"/>
    <property type="project" value="InterPro"/>
</dbReference>
<dbReference type="PANTHER" id="PTHR11575">
    <property type="entry name" value="5'-NUCLEOTIDASE-RELATED"/>
    <property type="match status" value="1"/>
</dbReference>
<protein>
    <recommendedName>
        <fullName evidence="3">5'-Nucleotidase C-terminal domain-containing protein</fullName>
    </recommendedName>
</protein>
<proteinExistence type="predicted"/>
<dbReference type="GO" id="GO:0016787">
    <property type="term" value="F:hydrolase activity"/>
    <property type="evidence" value="ECO:0007669"/>
    <property type="project" value="InterPro"/>
</dbReference>
<comment type="caution">
    <text evidence="1">The sequence shown here is derived from an EMBL/GenBank/DDBJ whole genome shotgun (WGS) entry which is preliminary data.</text>
</comment>
<gene>
    <name evidence="1" type="ORF">DRP43_06230</name>
</gene>
<dbReference type="SUPFAM" id="SSF56300">
    <property type="entry name" value="Metallo-dependent phosphatases"/>
    <property type="match status" value="1"/>
</dbReference>
<accession>A0A660SCE9</accession>
<dbReference type="Proteomes" id="UP000271125">
    <property type="component" value="Unassembled WGS sequence"/>
</dbReference>
<sequence length="306" mass="35503">MKKILFIFLLCPFLLISSDIEEIRIIFTGDIQGYLKPEYATYMNPAFPPTIGNTGAFLNYLNKVRQHSNPILISNGNIYTDNAFTFREKREKVEKFLDDVNYDFINFGVFDVMMLDKDYKETANKYKVISSNATFNDFPIFQYRIIDYKGIKVGIFGLISEYTKLYNQSKYWDKFNIENELDAAQRMVNILRMKKADLIIAVTDIGDDRDKYLAQHINGIDLIIGGFLGRGINKPFENHTTHTIVFRTYGNMGNIALISIFYDKEKESIVKYEAVSKTLFDYEFPISDSIIDAYGFKKINGKWISE</sequence>
<dbReference type="InterPro" id="IPR006179">
    <property type="entry name" value="5_nucleotidase/apyrase"/>
</dbReference>
<evidence type="ECO:0000313" key="1">
    <source>
        <dbReference type="EMBL" id="RKX67846.1"/>
    </source>
</evidence>
<evidence type="ECO:0008006" key="3">
    <source>
        <dbReference type="Google" id="ProtNLM"/>
    </source>
</evidence>
<dbReference type="PANTHER" id="PTHR11575:SF24">
    <property type="entry name" value="5'-NUCLEOTIDASE"/>
    <property type="match status" value="1"/>
</dbReference>
<evidence type="ECO:0000313" key="2">
    <source>
        <dbReference type="Proteomes" id="UP000271125"/>
    </source>
</evidence>
<dbReference type="InterPro" id="IPR029052">
    <property type="entry name" value="Metallo-depent_PP-like"/>
</dbReference>
<organism evidence="1 2">
    <name type="scientific">candidate division TA06 bacterium</name>
    <dbReference type="NCBI Taxonomy" id="2250710"/>
    <lineage>
        <taxon>Bacteria</taxon>
        <taxon>Bacteria division TA06</taxon>
    </lineage>
</organism>
<reference evidence="1 2" key="1">
    <citation type="submission" date="2018-06" db="EMBL/GenBank/DDBJ databases">
        <title>Extensive metabolic versatility and redundancy in microbially diverse, dynamic hydrothermal sediments.</title>
        <authorList>
            <person name="Dombrowski N."/>
            <person name="Teske A."/>
            <person name="Baker B.J."/>
        </authorList>
    </citation>
    <scope>NUCLEOTIDE SEQUENCE [LARGE SCALE GENOMIC DNA]</scope>
    <source>
        <strain evidence="1">B10_G13</strain>
    </source>
</reference>
<dbReference type="Gene3D" id="3.60.21.10">
    <property type="match status" value="1"/>
</dbReference>
<dbReference type="AlphaFoldDB" id="A0A660SCE9"/>
<dbReference type="EMBL" id="QNBD01000319">
    <property type="protein sequence ID" value="RKX67846.1"/>
    <property type="molecule type" value="Genomic_DNA"/>
</dbReference>